<evidence type="ECO:0000313" key="8">
    <source>
        <dbReference type="Proteomes" id="UP000308430"/>
    </source>
</evidence>
<organism evidence="7 8">
    <name type="scientific">Pseudothauera nasutitermitis</name>
    <dbReference type="NCBI Taxonomy" id="2565930"/>
    <lineage>
        <taxon>Bacteria</taxon>
        <taxon>Pseudomonadati</taxon>
        <taxon>Pseudomonadota</taxon>
        <taxon>Betaproteobacteria</taxon>
        <taxon>Rhodocyclales</taxon>
        <taxon>Zoogloeaceae</taxon>
        <taxon>Pseudothauera</taxon>
    </lineage>
</organism>
<comment type="caution">
    <text evidence="7">The sequence shown here is derived from an EMBL/GenBank/DDBJ whole genome shotgun (WGS) entry which is preliminary data.</text>
</comment>
<dbReference type="AlphaFoldDB" id="A0A4S4B2F3"/>
<reference evidence="7 8" key="1">
    <citation type="submission" date="2019-04" db="EMBL/GenBank/DDBJ databases">
        <title>Azoarcus nasutitermitis sp. nov. isolated from termite nest.</title>
        <authorList>
            <person name="Lin S.-Y."/>
            <person name="Hameed A."/>
            <person name="Hsu Y.-H."/>
            <person name="Young C.-C."/>
        </authorList>
    </citation>
    <scope>NUCLEOTIDE SEQUENCE [LARGE SCALE GENOMIC DNA]</scope>
    <source>
        <strain evidence="7 8">CC-YHH838</strain>
    </source>
</reference>
<keyword evidence="2" id="KW-0805">Transcription regulation</keyword>
<evidence type="ECO:0000259" key="6">
    <source>
        <dbReference type="Pfam" id="PF13693"/>
    </source>
</evidence>
<sequence>MATALVKKASRDWHPADIKAALEKKGWTLRALAAHHGLSSSSPLSHTFLRSYPLNEKRIAEAIGVPVQKIWPSRYYPDGTPRLRGLRGMRTQGKSTPINCQRNGNSREATYRAVRMPA</sequence>
<keyword evidence="8" id="KW-1185">Reference proteome</keyword>
<feature type="domain" description="Ner winged helix-turn-helix DNA-binding" evidence="6">
    <location>
        <begin position="12"/>
        <end position="83"/>
    </location>
</feature>
<dbReference type="Gene3D" id="1.10.260.40">
    <property type="entry name" value="lambda repressor-like DNA-binding domains"/>
    <property type="match status" value="1"/>
</dbReference>
<keyword evidence="4" id="KW-0804">Transcription</keyword>
<evidence type="ECO:0000256" key="2">
    <source>
        <dbReference type="ARBA" id="ARBA00023015"/>
    </source>
</evidence>
<evidence type="ECO:0000256" key="4">
    <source>
        <dbReference type="ARBA" id="ARBA00023163"/>
    </source>
</evidence>
<dbReference type="InterPro" id="IPR038722">
    <property type="entry name" value="Ner_HTH_dom"/>
</dbReference>
<keyword evidence="3" id="KW-0238">DNA-binding</keyword>
<dbReference type="EMBL" id="SSOC01000003">
    <property type="protein sequence ID" value="THF65867.1"/>
    <property type="molecule type" value="Genomic_DNA"/>
</dbReference>
<evidence type="ECO:0000313" key="7">
    <source>
        <dbReference type="EMBL" id="THF65867.1"/>
    </source>
</evidence>
<name>A0A4S4B2F3_9RHOO</name>
<accession>A0A4S4B2F3</accession>
<dbReference type="RefSeq" id="WP_136348073.1">
    <property type="nucleotide sequence ID" value="NZ_SSOC01000003.1"/>
</dbReference>
<evidence type="ECO:0000256" key="5">
    <source>
        <dbReference type="SAM" id="MobiDB-lite"/>
    </source>
</evidence>
<evidence type="ECO:0000256" key="1">
    <source>
        <dbReference type="ARBA" id="ARBA00006157"/>
    </source>
</evidence>
<dbReference type="Pfam" id="PF13693">
    <property type="entry name" value="HTH_35"/>
    <property type="match status" value="1"/>
</dbReference>
<protein>
    <submittedName>
        <fullName evidence="7">Transcriptional regulator</fullName>
    </submittedName>
</protein>
<dbReference type="OrthoDB" id="5405994at2"/>
<dbReference type="InterPro" id="IPR010982">
    <property type="entry name" value="Lambda_DNA-bd_dom_sf"/>
</dbReference>
<dbReference type="Proteomes" id="UP000308430">
    <property type="component" value="Unassembled WGS sequence"/>
</dbReference>
<feature type="compositionally biased region" description="Polar residues" evidence="5">
    <location>
        <begin position="92"/>
        <end position="106"/>
    </location>
</feature>
<dbReference type="GO" id="GO:0003677">
    <property type="term" value="F:DNA binding"/>
    <property type="evidence" value="ECO:0007669"/>
    <property type="project" value="UniProtKB-KW"/>
</dbReference>
<evidence type="ECO:0000256" key="3">
    <source>
        <dbReference type="ARBA" id="ARBA00023125"/>
    </source>
</evidence>
<comment type="similarity">
    <text evidence="1">Belongs to the ner transcriptional regulatory family.</text>
</comment>
<proteinExistence type="inferred from homology"/>
<gene>
    <name evidence="7" type="ORF">E6C76_10030</name>
</gene>
<dbReference type="SUPFAM" id="SSF47413">
    <property type="entry name" value="lambda repressor-like DNA-binding domains"/>
    <property type="match status" value="1"/>
</dbReference>
<feature type="region of interest" description="Disordered" evidence="5">
    <location>
        <begin position="82"/>
        <end position="106"/>
    </location>
</feature>